<dbReference type="RefSeq" id="WP_157035261.1">
    <property type="nucleotide sequence ID" value="NZ_AP023354.1"/>
</dbReference>
<evidence type="ECO:0000313" key="2">
    <source>
        <dbReference type="Proteomes" id="UP000680750"/>
    </source>
</evidence>
<evidence type="ECO:0000313" key="1">
    <source>
        <dbReference type="EMBL" id="BCJ32294.1"/>
    </source>
</evidence>
<keyword evidence="2" id="KW-1185">Reference proteome</keyword>
<dbReference type="OrthoDB" id="4303892at2"/>
<dbReference type="Proteomes" id="UP000680750">
    <property type="component" value="Chromosome"/>
</dbReference>
<dbReference type="EMBL" id="AP023354">
    <property type="protein sequence ID" value="BCJ32294.1"/>
    <property type="molecule type" value="Genomic_DNA"/>
</dbReference>
<proteinExistence type="predicted"/>
<organism evidence="1 2">
    <name type="scientific">Actinocatenispora sera</name>
    <dbReference type="NCBI Taxonomy" id="390989"/>
    <lineage>
        <taxon>Bacteria</taxon>
        <taxon>Bacillati</taxon>
        <taxon>Actinomycetota</taxon>
        <taxon>Actinomycetes</taxon>
        <taxon>Micromonosporales</taxon>
        <taxon>Micromonosporaceae</taxon>
        <taxon>Actinocatenispora</taxon>
    </lineage>
</organism>
<name>A0A810L9Q7_9ACTN</name>
<gene>
    <name evidence="1" type="ORF">Asera_64020</name>
</gene>
<accession>A0A810L9Q7</accession>
<dbReference type="AlphaFoldDB" id="A0A810L9Q7"/>
<sequence length="146" mass="16228">MDPRVAYIKREILTCGSDDWIHVADIAAFAREALYGDHVQDGYPEDDRLSVGALALARDEWLARQEREALPLGIRAVKELLRDGLIRVGDTVGDRFEAWPGSVLEVESRIDIKLGLVTYPVLPGDLFWIENTPAGDEKAALGIDQE</sequence>
<reference evidence="1" key="1">
    <citation type="submission" date="2020-08" db="EMBL/GenBank/DDBJ databases">
        <title>Whole genome shotgun sequence of Actinocatenispora sera NBRC 101916.</title>
        <authorList>
            <person name="Komaki H."/>
            <person name="Tamura T."/>
        </authorList>
    </citation>
    <scope>NUCLEOTIDE SEQUENCE</scope>
    <source>
        <strain evidence="1">NBRC 101916</strain>
    </source>
</reference>
<protein>
    <submittedName>
        <fullName evidence="1">Uncharacterized protein</fullName>
    </submittedName>
</protein>
<dbReference type="KEGG" id="aser:Asera_64020"/>